<dbReference type="Gene3D" id="2.60.40.10">
    <property type="entry name" value="Immunoglobulins"/>
    <property type="match status" value="1"/>
</dbReference>
<feature type="domain" description="FMN-binding" evidence="2">
    <location>
        <begin position="215"/>
        <end position="289"/>
    </location>
</feature>
<dbReference type="InterPro" id="IPR007329">
    <property type="entry name" value="FMN-bd"/>
</dbReference>
<evidence type="ECO:0000259" key="2">
    <source>
        <dbReference type="SMART" id="SM00900"/>
    </source>
</evidence>
<gene>
    <name evidence="3" type="ORF">Z955_02675</name>
</gene>
<proteinExistence type="predicted"/>
<dbReference type="RefSeq" id="WP_039259119.1">
    <property type="nucleotide sequence ID" value="NZ_JDRY01000016.1"/>
</dbReference>
<reference evidence="3 4" key="1">
    <citation type="submission" date="2014-01" db="EMBL/GenBank/DDBJ databases">
        <title>Plasmidome dynamics in the species complex Clostridium novyi sensu lato converts strains of independent lineages into distinctly different pathogens.</title>
        <authorList>
            <person name="Skarin H."/>
            <person name="Segerman B."/>
        </authorList>
    </citation>
    <scope>NUCLEOTIDE SEQUENCE [LARGE SCALE GENOMIC DNA]</scope>
    <source>
        <strain evidence="3 4">DC5</strain>
    </source>
</reference>
<sequence length="806" mass="91829">MNKRKIIISVLIGSIVVIGGSLYANTLSKNKDYKTNNTQITKKHNENQEATQKLNESKEDKNLINNNEKLEDGEFFGEGRGYAGLIKVKVTVKNGSISRIGVLSHSETPSFYEKGKNILERIINKNSVDVDSVSGATLTSNGIKEAVRNALKDHGLKNKDIKIEKSSNIKDKNQKVIENKNEKIINNKNKFSLNNIVKTEGKTLKDGEYYGIGKGFNGSIKVRTIIKNGKINDVQVLSYNDDLDYINKAKKVITNILGRQNTYNVDNVSGATYSSKGILEAINQSISKAIVNPSNIKKSYIVKDIKDKKDKKAINNVKDIKDKTINQVNRDVNNKKQEDIKGYKPVNTSNFNINDGEYSGRGVGFYTNRSILSRVIFKDNAIKEIILAEGYDNNDYGDDRNFKETAKGVLRYLYKDRDKTINDLMEYEFIKNNILNVAYEKDIDKCITEGKKYLGNYAEKLKNIDLTAFKGHIESQIKKVIKEYFKQDNRGEVLDAVSGATYSAIGITKSVNAAIHNAKEAFQSKKYIKNVNMILEKVILYKDELNNEQTEKLSIRIEYSDNTNEVVKYKDFKKKGIKLINAKTKEEILSLKDLYSGEYFINIKDFQYPRTFYIEVLEKTKDDIIGMEYSLDDGMWIPVGNLDKDGESIKTAQTFNIDRNNLGKRLKIRVKTRDGRSYYLTDSVLLNKELKIKSFEAKREDVRENSNLGWGYYKITFVNKIIEVEPRIEANNRSILTWKVKQFDPMFNVKAISANGHDLTSKIKITKNTLKDIPGTYEIEYSVTDNKGINSTKSINVYVVNEEDDD</sequence>
<dbReference type="Pfam" id="PF04205">
    <property type="entry name" value="FMN_bind"/>
    <property type="match status" value="2"/>
</dbReference>
<dbReference type="InterPro" id="IPR013783">
    <property type="entry name" value="Ig-like_fold"/>
</dbReference>
<dbReference type="SMART" id="SM00900">
    <property type="entry name" value="FMN_bind"/>
    <property type="match status" value="3"/>
</dbReference>
<evidence type="ECO:0000256" key="1">
    <source>
        <dbReference type="SAM" id="Coils"/>
    </source>
</evidence>
<accession>A0A0A0IIL9</accession>
<evidence type="ECO:0000313" key="4">
    <source>
        <dbReference type="Proteomes" id="UP000030014"/>
    </source>
</evidence>
<protein>
    <recommendedName>
        <fullName evidence="2">FMN-binding domain-containing protein</fullName>
    </recommendedName>
</protein>
<evidence type="ECO:0000313" key="3">
    <source>
        <dbReference type="EMBL" id="KGN00803.1"/>
    </source>
</evidence>
<feature type="domain" description="FMN-binding" evidence="2">
    <location>
        <begin position="81"/>
        <end position="154"/>
    </location>
</feature>
<keyword evidence="1" id="KW-0175">Coiled coil</keyword>
<feature type="coiled-coil region" evidence="1">
    <location>
        <begin position="40"/>
        <end position="67"/>
    </location>
</feature>
<dbReference type="GO" id="GO:0010181">
    <property type="term" value="F:FMN binding"/>
    <property type="evidence" value="ECO:0007669"/>
    <property type="project" value="InterPro"/>
</dbReference>
<name>A0A0A0IIL9_CLOBO</name>
<feature type="domain" description="FMN-binding" evidence="2">
    <location>
        <begin position="450"/>
        <end position="518"/>
    </location>
</feature>
<dbReference type="AlphaFoldDB" id="A0A0A0IIL9"/>
<dbReference type="EMBL" id="JDRY01000016">
    <property type="protein sequence ID" value="KGN00803.1"/>
    <property type="molecule type" value="Genomic_DNA"/>
</dbReference>
<comment type="caution">
    <text evidence="3">The sequence shown here is derived from an EMBL/GenBank/DDBJ whole genome shotgun (WGS) entry which is preliminary data.</text>
</comment>
<organism evidence="3 4">
    <name type="scientific">Clostridium botulinum C/D str. DC5</name>
    <dbReference type="NCBI Taxonomy" id="1443128"/>
    <lineage>
        <taxon>Bacteria</taxon>
        <taxon>Bacillati</taxon>
        <taxon>Bacillota</taxon>
        <taxon>Clostridia</taxon>
        <taxon>Eubacteriales</taxon>
        <taxon>Clostridiaceae</taxon>
        <taxon>Clostridium</taxon>
    </lineage>
</organism>
<dbReference type="Proteomes" id="UP000030014">
    <property type="component" value="Unassembled WGS sequence"/>
</dbReference>
<dbReference type="GO" id="GO:0016020">
    <property type="term" value="C:membrane"/>
    <property type="evidence" value="ECO:0007669"/>
    <property type="project" value="InterPro"/>
</dbReference>
<dbReference type="Gene3D" id="3.90.1010.20">
    <property type="match status" value="3"/>
</dbReference>